<comment type="caution">
    <text evidence="9">The sequence shown here is derived from an EMBL/GenBank/DDBJ whole genome shotgun (WGS) entry which is preliminary data.</text>
</comment>
<dbReference type="OrthoDB" id="3923077at2759"/>
<dbReference type="PANTHER" id="PTHR33048">
    <property type="entry name" value="PTH11-LIKE INTEGRAL MEMBRANE PROTEIN (AFU_ORTHOLOGUE AFUA_5G11245)"/>
    <property type="match status" value="1"/>
</dbReference>
<evidence type="ECO:0000256" key="2">
    <source>
        <dbReference type="ARBA" id="ARBA00022692"/>
    </source>
</evidence>
<feature type="domain" description="Rhodopsin" evidence="8">
    <location>
        <begin position="29"/>
        <end position="271"/>
    </location>
</feature>
<feature type="transmembrane region" description="Helical" evidence="7">
    <location>
        <begin position="89"/>
        <end position="113"/>
    </location>
</feature>
<keyword evidence="3 7" id="KW-1133">Transmembrane helix</keyword>
<dbReference type="Proteomes" id="UP000269276">
    <property type="component" value="Unassembled WGS sequence"/>
</dbReference>
<evidence type="ECO:0000313" key="11">
    <source>
        <dbReference type="Proteomes" id="UP000269276"/>
    </source>
</evidence>
<dbReference type="VEuPathDB" id="FungiDB:BTJ68_09027"/>
<dbReference type="InterPro" id="IPR052337">
    <property type="entry name" value="SAT4-like"/>
</dbReference>
<feature type="transmembrane region" description="Helical" evidence="7">
    <location>
        <begin position="125"/>
        <end position="145"/>
    </location>
</feature>
<evidence type="ECO:0000256" key="5">
    <source>
        <dbReference type="ARBA" id="ARBA00038359"/>
    </source>
</evidence>
<evidence type="ECO:0000256" key="4">
    <source>
        <dbReference type="ARBA" id="ARBA00023136"/>
    </source>
</evidence>
<dbReference type="GO" id="GO:0016020">
    <property type="term" value="C:membrane"/>
    <property type="evidence" value="ECO:0007669"/>
    <property type="project" value="UniProtKB-SubCell"/>
</dbReference>
<dbReference type="EMBL" id="QWIP01000315">
    <property type="protein sequence ID" value="RMY66317.1"/>
    <property type="molecule type" value="Genomic_DNA"/>
</dbReference>
<comment type="similarity">
    <text evidence="5">Belongs to the SAT4 family.</text>
</comment>
<dbReference type="AlphaFoldDB" id="A0A3M7DQG2"/>
<gene>
    <name evidence="10" type="ORF">D0862_14312</name>
    <name evidence="9" type="ORF">D0863_08519</name>
</gene>
<accession>A0A3M7DQG2</accession>
<dbReference type="PANTHER" id="PTHR33048:SF96">
    <property type="entry name" value="INTEGRAL MEMBRANE PROTEIN"/>
    <property type="match status" value="1"/>
</dbReference>
<evidence type="ECO:0000256" key="7">
    <source>
        <dbReference type="SAM" id="Phobius"/>
    </source>
</evidence>
<keyword evidence="2 7" id="KW-0812">Transmembrane</keyword>
<evidence type="ECO:0000313" key="9">
    <source>
        <dbReference type="EMBL" id="RMY66317.1"/>
    </source>
</evidence>
<feature type="transmembrane region" description="Helical" evidence="7">
    <location>
        <begin position="209"/>
        <end position="229"/>
    </location>
</feature>
<feature type="transmembrane region" description="Helical" evidence="7">
    <location>
        <begin position="45"/>
        <end position="69"/>
    </location>
</feature>
<dbReference type="EMBL" id="QWIQ01000929">
    <property type="protein sequence ID" value="RMY73300.1"/>
    <property type="molecule type" value="Genomic_DNA"/>
</dbReference>
<keyword evidence="4 7" id="KW-0472">Membrane</keyword>
<evidence type="ECO:0000313" key="12">
    <source>
        <dbReference type="Proteomes" id="UP000281468"/>
    </source>
</evidence>
<dbReference type="Proteomes" id="UP000281468">
    <property type="component" value="Unassembled WGS sequence"/>
</dbReference>
<proteinExistence type="inferred from homology"/>
<dbReference type="InterPro" id="IPR049326">
    <property type="entry name" value="Rhodopsin_dom_fungi"/>
</dbReference>
<name>A0A3M7DQG2_HORWE</name>
<protein>
    <recommendedName>
        <fullName evidence="8">Rhodopsin domain-containing protein</fullName>
    </recommendedName>
</protein>
<evidence type="ECO:0000256" key="3">
    <source>
        <dbReference type="ARBA" id="ARBA00022989"/>
    </source>
</evidence>
<feature type="transmembrane region" description="Helical" evidence="7">
    <location>
        <begin position="12"/>
        <end position="33"/>
    </location>
</feature>
<organism evidence="9 11">
    <name type="scientific">Hortaea werneckii</name>
    <name type="common">Black yeast</name>
    <name type="synonym">Cladosporium werneckii</name>
    <dbReference type="NCBI Taxonomy" id="91943"/>
    <lineage>
        <taxon>Eukaryota</taxon>
        <taxon>Fungi</taxon>
        <taxon>Dikarya</taxon>
        <taxon>Ascomycota</taxon>
        <taxon>Pezizomycotina</taxon>
        <taxon>Dothideomycetes</taxon>
        <taxon>Dothideomycetidae</taxon>
        <taxon>Mycosphaerellales</taxon>
        <taxon>Teratosphaeriaceae</taxon>
        <taxon>Hortaea</taxon>
    </lineage>
</organism>
<reference evidence="11 12" key="1">
    <citation type="journal article" date="2018" name="BMC Genomics">
        <title>Genomic evidence for intraspecific hybridization in a clonal and extremely halotolerant yeast.</title>
        <authorList>
            <person name="Gostincar C."/>
            <person name="Stajich J.E."/>
            <person name="Zupancic J."/>
            <person name="Zalar P."/>
            <person name="Gunde-Cimerman N."/>
        </authorList>
    </citation>
    <scope>NUCLEOTIDE SEQUENCE [LARGE SCALE GENOMIC DNA]</scope>
    <source>
        <strain evidence="10 12">EXF-171</strain>
        <strain evidence="9 11">EXF-2682</strain>
    </source>
</reference>
<feature type="region of interest" description="Disordered" evidence="6">
    <location>
        <begin position="285"/>
        <end position="306"/>
    </location>
</feature>
<feature type="region of interest" description="Disordered" evidence="6">
    <location>
        <begin position="323"/>
        <end position="344"/>
    </location>
</feature>
<sequence>MALQPTGRGPEVMGVFVSFLILTSIATFFRVYSRSVIIKQFGLDDWFAIIAWVLFACHASFAIAGVYHGTGQHAWNIRPQKEIVQGLKWWWFCEPFYVLGNMAIKASIVIMLLRIIVDIPQRVTLYVTLTVVELYSTAFFLLFILQCQPSSYFWSRFGGGQGSCIDNTITVGAVYAYSAISCVGDWIFSIMPCVIVWQLQMRTTKRMMVGMILSMSAVASIATIARIPYVHTLANQADFLFATVDVAIWSCCEEGLAITASACATLQPLLRHFFGETRVASSHTEGHLGSARRYRSRPSIATSKRRSVRTMEDPILMVSYNEDMKRDRSPELSFVTDDEQISDQ</sequence>
<evidence type="ECO:0000256" key="1">
    <source>
        <dbReference type="ARBA" id="ARBA00004141"/>
    </source>
</evidence>
<evidence type="ECO:0000256" key="6">
    <source>
        <dbReference type="SAM" id="MobiDB-lite"/>
    </source>
</evidence>
<evidence type="ECO:0000259" key="8">
    <source>
        <dbReference type="Pfam" id="PF20684"/>
    </source>
</evidence>
<dbReference type="Pfam" id="PF20684">
    <property type="entry name" value="Fung_rhodopsin"/>
    <property type="match status" value="1"/>
</dbReference>
<comment type="subcellular location">
    <subcellularLocation>
        <location evidence="1">Membrane</location>
        <topology evidence="1">Multi-pass membrane protein</topology>
    </subcellularLocation>
</comment>
<evidence type="ECO:0000313" key="10">
    <source>
        <dbReference type="EMBL" id="RMY73300.1"/>
    </source>
</evidence>
<feature type="transmembrane region" description="Helical" evidence="7">
    <location>
        <begin position="175"/>
        <end position="197"/>
    </location>
</feature>